<organism evidence="1 2">
    <name type="scientific">Fuerstiella marisgermanici</name>
    <dbReference type="NCBI Taxonomy" id="1891926"/>
    <lineage>
        <taxon>Bacteria</taxon>
        <taxon>Pseudomonadati</taxon>
        <taxon>Planctomycetota</taxon>
        <taxon>Planctomycetia</taxon>
        <taxon>Planctomycetales</taxon>
        <taxon>Planctomycetaceae</taxon>
        <taxon>Fuerstiella</taxon>
    </lineage>
</organism>
<keyword evidence="2" id="KW-1185">Reference proteome</keyword>
<accession>A0A1P8WR91</accession>
<dbReference type="Proteomes" id="UP000187735">
    <property type="component" value="Chromosome"/>
</dbReference>
<dbReference type="STRING" id="1891926.Fuma_06251"/>
<dbReference type="RefSeq" id="WP_077027580.1">
    <property type="nucleotide sequence ID" value="NZ_CP017641.1"/>
</dbReference>
<dbReference type="AlphaFoldDB" id="A0A1P8WR91"/>
<reference evidence="1 2" key="1">
    <citation type="journal article" date="2016" name="Front. Microbiol.">
        <title>Fuerstia marisgermanicae gen. nov., sp. nov., an Unusual Member of the Phylum Planctomycetes from the German Wadden Sea.</title>
        <authorList>
            <person name="Kohn T."/>
            <person name="Heuer A."/>
            <person name="Jogler M."/>
            <person name="Vollmers J."/>
            <person name="Boedeker C."/>
            <person name="Bunk B."/>
            <person name="Rast P."/>
            <person name="Borchert D."/>
            <person name="Glockner I."/>
            <person name="Freese H.M."/>
            <person name="Klenk H.P."/>
            <person name="Overmann J."/>
            <person name="Kaster A.K."/>
            <person name="Rohde M."/>
            <person name="Wiegand S."/>
            <person name="Jogler C."/>
        </authorList>
    </citation>
    <scope>NUCLEOTIDE SEQUENCE [LARGE SCALE GENOMIC DNA]</scope>
    <source>
        <strain evidence="1 2">NH11</strain>
    </source>
</reference>
<dbReference type="KEGG" id="fmr:Fuma_06251"/>
<evidence type="ECO:0000313" key="2">
    <source>
        <dbReference type="Proteomes" id="UP000187735"/>
    </source>
</evidence>
<name>A0A1P8WR91_9PLAN</name>
<gene>
    <name evidence="1" type="ORF">Fuma_06251</name>
</gene>
<evidence type="ECO:0000313" key="1">
    <source>
        <dbReference type="EMBL" id="APZ96581.1"/>
    </source>
</evidence>
<dbReference type="EMBL" id="CP017641">
    <property type="protein sequence ID" value="APZ96581.1"/>
    <property type="molecule type" value="Genomic_DNA"/>
</dbReference>
<protein>
    <submittedName>
        <fullName evidence="1">Uncharacterized protein</fullName>
    </submittedName>
</protein>
<sequence>MDPTACFRRMAEAFELNDWNEVGEAAEDLKQWLRNGGSAPDQLQTCGAFAVPAAVAICEQMTRLGE</sequence>
<proteinExistence type="predicted"/>